<proteinExistence type="predicted"/>
<dbReference type="Proteomes" id="UP001140094">
    <property type="component" value="Unassembled WGS sequence"/>
</dbReference>
<evidence type="ECO:0000313" key="2">
    <source>
        <dbReference type="Proteomes" id="UP001140094"/>
    </source>
</evidence>
<gene>
    <name evidence="1" type="ORF">H4R20_002926</name>
</gene>
<comment type="caution">
    <text evidence="1">The sequence shown here is derived from an EMBL/GenBank/DDBJ whole genome shotgun (WGS) entry which is preliminary data.</text>
</comment>
<dbReference type="OrthoDB" id="671439at2759"/>
<keyword evidence="2" id="KW-1185">Reference proteome</keyword>
<dbReference type="Gene3D" id="3.30.559.10">
    <property type="entry name" value="Chloramphenicol acetyltransferase-like domain"/>
    <property type="match status" value="1"/>
</dbReference>
<organism evidence="1 2">
    <name type="scientific">Coemansia guatemalensis</name>
    <dbReference type="NCBI Taxonomy" id="2761395"/>
    <lineage>
        <taxon>Eukaryota</taxon>
        <taxon>Fungi</taxon>
        <taxon>Fungi incertae sedis</taxon>
        <taxon>Zoopagomycota</taxon>
        <taxon>Kickxellomycotina</taxon>
        <taxon>Kickxellomycetes</taxon>
        <taxon>Kickxellales</taxon>
        <taxon>Kickxellaceae</taxon>
        <taxon>Coemansia</taxon>
    </lineage>
</organism>
<protein>
    <submittedName>
        <fullName evidence="1">Uncharacterized protein</fullName>
    </submittedName>
</protein>
<accession>A0A9W8LUJ4</accession>
<evidence type="ECO:0000313" key="1">
    <source>
        <dbReference type="EMBL" id="KAJ2803361.1"/>
    </source>
</evidence>
<reference evidence="1" key="1">
    <citation type="submission" date="2022-07" db="EMBL/GenBank/DDBJ databases">
        <title>Phylogenomic reconstructions and comparative analyses of Kickxellomycotina fungi.</title>
        <authorList>
            <person name="Reynolds N.K."/>
            <person name="Stajich J.E."/>
            <person name="Barry K."/>
            <person name="Grigoriev I.V."/>
            <person name="Crous P."/>
            <person name="Smith M.E."/>
        </authorList>
    </citation>
    <scope>NUCLEOTIDE SEQUENCE</scope>
    <source>
        <strain evidence="1">NRRL 1565</strain>
    </source>
</reference>
<dbReference type="AlphaFoldDB" id="A0A9W8LUJ4"/>
<sequence>MMLACDVRGRIGAPLTYNGNASFPLLMHMSKSQLLRQTVTETAMHIRQHIGIVTPRFVRHVMDFMASEASMQRLIAMFHPDRAFFSASIVSGFPMFGLSNFGFGKPAHIDIPAYLTPGFSIWMPTRKAEQPICVNLALTDRIFALVEKDAEFRQFVEIAL</sequence>
<dbReference type="EMBL" id="JANBUO010000535">
    <property type="protein sequence ID" value="KAJ2803361.1"/>
    <property type="molecule type" value="Genomic_DNA"/>
</dbReference>
<name>A0A9W8LUJ4_9FUNG</name>
<dbReference type="InterPro" id="IPR023213">
    <property type="entry name" value="CAT-like_dom_sf"/>
</dbReference>
<dbReference type="Pfam" id="PF02458">
    <property type="entry name" value="Transferase"/>
    <property type="match status" value="1"/>
</dbReference>